<dbReference type="InterPro" id="IPR023753">
    <property type="entry name" value="FAD/NAD-binding_dom"/>
</dbReference>
<keyword evidence="7" id="KW-1185">Reference proteome</keyword>
<dbReference type="AlphaFoldDB" id="A0A0H4PF09"/>
<reference evidence="6 7" key="1">
    <citation type="submission" date="2015-07" db="EMBL/GenBank/DDBJ databases">
        <authorList>
            <person name="Kim K.M."/>
        </authorList>
    </citation>
    <scope>NUCLEOTIDE SEQUENCE [LARGE SCALE GENOMIC DNA]</scope>
    <source>
        <strain evidence="6 7">KCTC 12363</strain>
    </source>
</reference>
<keyword evidence="3" id="KW-0285">Flavoprotein</keyword>
<dbReference type="InterPro" id="IPR050260">
    <property type="entry name" value="FAD-bd_OxRdtase"/>
</dbReference>
<dbReference type="SUPFAM" id="SSF51905">
    <property type="entry name" value="FAD/NAD(P)-binding domain"/>
    <property type="match status" value="1"/>
</dbReference>
<dbReference type="PATRIC" id="fig|320787.5.peg.4016"/>
<comment type="similarity">
    <text evidence="2">Belongs to the FAD-dependent oxidoreductase family.</text>
</comment>
<dbReference type="STRING" id="320787.CA2015_3669"/>
<evidence type="ECO:0000256" key="2">
    <source>
        <dbReference type="ARBA" id="ARBA00006442"/>
    </source>
</evidence>
<gene>
    <name evidence="6" type="ORF">CA2015_3669</name>
</gene>
<dbReference type="Gene3D" id="3.50.50.60">
    <property type="entry name" value="FAD/NAD(P)-binding domain"/>
    <property type="match status" value="2"/>
</dbReference>
<feature type="domain" description="FAD/NAD(P)-binding" evidence="5">
    <location>
        <begin position="6"/>
        <end position="295"/>
    </location>
</feature>
<dbReference type="PRINTS" id="PR00368">
    <property type="entry name" value="FADPNR"/>
</dbReference>
<evidence type="ECO:0000256" key="1">
    <source>
        <dbReference type="ARBA" id="ARBA00001974"/>
    </source>
</evidence>
<evidence type="ECO:0000313" key="7">
    <source>
        <dbReference type="Proteomes" id="UP000036520"/>
    </source>
</evidence>
<dbReference type="PRINTS" id="PR00411">
    <property type="entry name" value="PNDRDTASEI"/>
</dbReference>
<dbReference type="Proteomes" id="UP000036520">
    <property type="component" value="Chromosome"/>
</dbReference>
<evidence type="ECO:0000256" key="3">
    <source>
        <dbReference type="ARBA" id="ARBA00022630"/>
    </source>
</evidence>
<dbReference type="KEGG" id="camu:CA2015_3669"/>
<dbReference type="OrthoDB" id="9792592at2"/>
<dbReference type="EMBL" id="CP012040">
    <property type="protein sequence ID" value="AKP53046.1"/>
    <property type="molecule type" value="Genomic_DNA"/>
</dbReference>
<name>A0A0H4PF09_9BACT</name>
<dbReference type="RefSeq" id="WP_048643196.1">
    <property type="nucleotide sequence ID" value="NZ_CP012040.1"/>
</dbReference>
<comment type="cofactor">
    <cofactor evidence="1">
        <name>FAD</name>
        <dbReference type="ChEBI" id="CHEBI:57692"/>
    </cofactor>
</comment>
<evidence type="ECO:0000259" key="5">
    <source>
        <dbReference type="Pfam" id="PF07992"/>
    </source>
</evidence>
<dbReference type="InterPro" id="IPR036188">
    <property type="entry name" value="FAD/NAD-bd_sf"/>
</dbReference>
<accession>A0A0H4PF09</accession>
<evidence type="ECO:0000256" key="4">
    <source>
        <dbReference type="ARBA" id="ARBA00022827"/>
    </source>
</evidence>
<sequence>MNGSHQIVIVGNGISGVTCARHIRKVDSQVKIILVSGETEHFFSRTALMYIYMGHMKYEHTKPYADDFWSKNRIDLKFGWVKNVDFSQRFLLFENGEKLSFEKLILATGSKPNKFGWPGQDLLGVQGLYSFQDLESMEQRTNVISRAVIVGGGLIGVEMAEMFASRKIPVTFLVRGKSFWDNVLPTDEAELVANHIMEHHIDLRLDTELLEIIDDGNGAVKAVKTSTGEIIPCEFVGLTAGVSPNIDFLKNTDLKTNRGIVVDKKFQTNIPEVYAIGDCVEFMEAPGPDRKNIEQVWYTGRMHGETLAFNLTHESPVEYKPGIWFNSAKFFDIEYQTYGFLPTSWGKDKWSFYWEDETRKIAIRLLFDAQDRLLATNVFGWRMRHAFFDKAIKEGWDSDKVIKLLAEASFNPEFFTNHHMEVVHKYNQDKGRNVQLSKKSMFHKIFGFNS</sequence>
<dbReference type="Pfam" id="PF07992">
    <property type="entry name" value="Pyr_redox_2"/>
    <property type="match status" value="1"/>
</dbReference>
<evidence type="ECO:0000313" key="6">
    <source>
        <dbReference type="EMBL" id="AKP53046.1"/>
    </source>
</evidence>
<dbReference type="PANTHER" id="PTHR43429:SF3">
    <property type="entry name" value="NITRITE REDUCTASE [NAD(P)H]"/>
    <property type="match status" value="1"/>
</dbReference>
<organism evidence="6 7">
    <name type="scientific">Cyclobacterium amurskyense</name>
    <dbReference type="NCBI Taxonomy" id="320787"/>
    <lineage>
        <taxon>Bacteria</taxon>
        <taxon>Pseudomonadati</taxon>
        <taxon>Bacteroidota</taxon>
        <taxon>Cytophagia</taxon>
        <taxon>Cytophagales</taxon>
        <taxon>Cyclobacteriaceae</taxon>
        <taxon>Cyclobacterium</taxon>
    </lineage>
</organism>
<protein>
    <submittedName>
        <fullName evidence="6">Nitrite reductase probable [NAD(P)H] subunit</fullName>
    </submittedName>
</protein>
<dbReference type="GO" id="GO:0016491">
    <property type="term" value="F:oxidoreductase activity"/>
    <property type="evidence" value="ECO:0007669"/>
    <property type="project" value="InterPro"/>
</dbReference>
<proteinExistence type="inferred from homology"/>
<keyword evidence="4" id="KW-0274">FAD</keyword>
<dbReference type="PANTHER" id="PTHR43429">
    <property type="entry name" value="PYRIDINE NUCLEOTIDE-DISULFIDE OXIDOREDUCTASE DOMAIN-CONTAINING"/>
    <property type="match status" value="1"/>
</dbReference>